<accession>A0A4Y6UWA0</accession>
<evidence type="ECO:0000259" key="7">
    <source>
        <dbReference type="Pfam" id="PF00350"/>
    </source>
</evidence>
<reference evidence="8 9" key="1">
    <citation type="submission" date="2019-06" db="EMBL/GenBank/DDBJ databases">
        <title>Saccharibacillus brassicae sp. nov., an endophytic bacterium isolated from Chinese cabbage seeds (Brassica pekinensis).</title>
        <authorList>
            <person name="Jiang L."/>
            <person name="Lee J."/>
            <person name="Kim S.W."/>
        </authorList>
    </citation>
    <scope>NUCLEOTIDE SEQUENCE [LARGE SCALE GENOMIC DNA]</scope>
    <source>
        <strain evidence="9">KCTC 43072 / ATSA2</strain>
    </source>
</reference>
<gene>
    <name evidence="8" type="ORF">FFV09_14805</name>
</gene>
<evidence type="ECO:0000256" key="3">
    <source>
        <dbReference type="ARBA" id="ARBA00022801"/>
    </source>
</evidence>
<dbReference type="GO" id="GO:0005525">
    <property type="term" value="F:GTP binding"/>
    <property type="evidence" value="ECO:0007669"/>
    <property type="project" value="UniProtKB-KW"/>
</dbReference>
<organism evidence="8 9">
    <name type="scientific">Saccharibacillus brassicae</name>
    <dbReference type="NCBI Taxonomy" id="2583377"/>
    <lineage>
        <taxon>Bacteria</taxon>
        <taxon>Bacillati</taxon>
        <taxon>Bacillota</taxon>
        <taxon>Bacilli</taxon>
        <taxon>Bacillales</taxon>
        <taxon>Paenibacillaceae</taxon>
        <taxon>Saccharibacillus</taxon>
    </lineage>
</organism>
<comment type="subcellular location">
    <subcellularLocation>
        <location evidence="1">Membrane</location>
    </subcellularLocation>
</comment>
<evidence type="ECO:0000313" key="8">
    <source>
        <dbReference type="EMBL" id="QDH21999.1"/>
    </source>
</evidence>
<dbReference type="OrthoDB" id="5477114at2"/>
<dbReference type="SUPFAM" id="SSF52540">
    <property type="entry name" value="P-loop containing nucleoside triphosphate hydrolases"/>
    <property type="match status" value="1"/>
</dbReference>
<feature type="domain" description="Dynamin N-terminal" evidence="7">
    <location>
        <begin position="52"/>
        <end position="217"/>
    </location>
</feature>
<evidence type="ECO:0000256" key="2">
    <source>
        <dbReference type="ARBA" id="ARBA00022741"/>
    </source>
</evidence>
<dbReference type="Gene3D" id="3.40.50.300">
    <property type="entry name" value="P-loop containing nucleotide triphosphate hydrolases"/>
    <property type="match status" value="1"/>
</dbReference>
<dbReference type="GO" id="GO:0003924">
    <property type="term" value="F:GTPase activity"/>
    <property type="evidence" value="ECO:0007669"/>
    <property type="project" value="InterPro"/>
</dbReference>
<dbReference type="InterPro" id="IPR045063">
    <property type="entry name" value="Dynamin_N"/>
</dbReference>
<keyword evidence="9" id="KW-1185">Reference proteome</keyword>
<proteinExistence type="predicted"/>
<evidence type="ECO:0000256" key="4">
    <source>
        <dbReference type="ARBA" id="ARBA00023134"/>
    </source>
</evidence>
<evidence type="ECO:0000313" key="9">
    <source>
        <dbReference type="Proteomes" id="UP000316968"/>
    </source>
</evidence>
<keyword evidence="3" id="KW-0378">Hydrolase</keyword>
<keyword evidence="6" id="KW-0175">Coiled coil</keyword>
<dbReference type="EMBL" id="CP041217">
    <property type="protein sequence ID" value="QDH21999.1"/>
    <property type="molecule type" value="Genomic_DNA"/>
</dbReference>
<name>A0A4Y6UWA0_SACBS</name>
<evidence type="ECO:0000256" key="5">
    <source>
        <dbReference type="ARBA" id="ARBA00023136"/>
    </source>
</evidence>
<dbReference type="AlphaFoldDB" id="A0A4Y6UWA0"/>
<dbReference type="PANTHER" id="PTHR10465:SF0">
    <property type="entry name" value="SARCALUMENIN"/>
    <property type="match status" value="1"/>
</dbReference>
<dbReference type="KEGG" id="saca:FFV09_14805"/>
<evidence type="ECO:0000256" key="6">
    <source>
        <dbReference type="SAM" id="Coils"/>
    </source>
</evidence>
<dbReference type="InterPro" id="IPR027094">
    <property type="entry name" value="Mitofusin_fam"/>
</dbReference>
<dbReference type="InterPro" id="IPR027417">
    <property type="entry name" value="P-loop_NTPase"/>
</dbReference>
<dbReference type="Pfam" id="PF00350">
    <property type="entry name" value="Dynamin_N"/>
    <property type="match status" value="1"/>
</dbReference>
<keyword evidence="2" id="KW-0547">Nucleotide-binding</keyword>
<dbReference type="GO" id="GO:0016020">
    <property type="term" value="C:membrane"/>
    <property type="evidence" value="ECO:0007669"/>
    <property type="project" value="UniProtKB-SubCell"/>
</dbReference>
<feature type="coiled-coil region" evidence="6">
    <location>
        <begin position="596"/>
        <end position="680"/>
    </location>
</feature>
<dbReference type="RefSeq" id="WP_141448543.1">
    <property type="nucleotide sequence ID" value="NZ_CP041217.1"/>
</dbReference>
<keyword evidence="4" id="KW-0342">GTP-binding</keyword>
<dbReference type="Proteomes" id="UP000316968">
    <property type="component" value="Chromosome"/>
</dbReference>
<evidence type="ECO:0000256" key="1">
    <source>
        <dbReference type="ARBA" id="ARBA00004370"/>
    </source>
</evidence>
<protein>
    <recommendedName>
        <fullName evidence="7">Dynamin N-terminal domain-containing protein</fullName>
    </recommendedName>
</protein>
<dbReference type="PANTHER" id="PTHR10465">
    <property type="entry name" value="TRANSMEMBRANE GTPASE FZO1"/>
    <property type="match status" value="1"/>
</dbReference>
<sequence>MQDQMTNSTENDFKKIIQQFEILAWEDPVFQSYYRKRSLEILRSLEEKEFRVTVVGEFSAGKSTFLNALIGKDILPHARTETTAAITYIRNVTKDHELHNRVVVHFKDTSPQIILNLEEDNDALKKYGTVQSDIEVTKKVSHVEVYVEFRYTQEKVVFIDTPGLNGTEEGHHDLTMHEIQHAHASICLFHLRSLAHSNMELLKNLQSAQNSFLYVINFIDELRVSEGDYIQDKITSFRNQLLSHGIGERKQNDLDAKVFGVSSLKALVARDHSIPRLYHNDQRDLNSNERENLFKESGFFNFENYLWNEIILKEKNNIFYASLATAFKKVLEEMLQELNKIKNLNRFQPDIDSSQQIEMRLGRIREAASQNKDRLKDYVNSRHAQILKITKIEIKEDIENLLSAIKMETMSITFEELERLLETNTQSIRLKEKIDDLFDKYHDWLIEVFEEVYQSAIMKSKAYIPSVEINDQNKLIIETLKFEHVNYEFEQKLKKTESKISNWEDQKLKVENETESIIKESQKVKVNMDFRKKTLVLAEQQYQKAKLELGVQPPITSRTVTTTRIVERSKWNPKRWLGSSTYEVSYDTQVEDRFAYNEWQKKKDHLEEKYPTQRNELTQELHELEYRQKQIANRAGANQDSILFFQHRITQAKEALSRELNEYENIMKKAKSEFLRSEQKRINWQIENFLYTEIEPNLQETINKNIEYNAKEIQKNVLDFYERNQSETERALVLALETNNEEVAQNIHVYDHLIEQVIGLKNNLEALRMDN</sequence>
<feature type="coiled-coil region" evidence="6">
    <location>
        <begin position="486"/>
        <end position="513"/>
    </location>
</feature>
<keyword evidence="5" id="KW-0472">Membrane</keyword>